<dbReference type="Proteomes" id="UP001139028">
    <property type="component" value="Unassembled WGS sequence"/>
</dbReference>
<dbReference type="RefSeq" id="WP_252466084.1">
    <property type="nucleotide sequence ID" value="NZ_JALBWM010000030.1"/>
</dbReference>
<dbReference type="InterPro" id="IPR052342">
    <property type="entry name" value="MCH/BMMD"/>
</dbReference>
<dbReference type="PANTHER" id="PTHR43664:SF1">
    <property type="entry name" value="BETA-METHYLMALYL-COA DEHYDRATASE"/>
    <property type="match status" value="1"/>
</dbReference>
<dbReference type="AlphaFoldDB" id="A0A9X2EMQ6"/>
<proteinExistence type="predicted"/>
<dbReference type="Gene3D" id="3.10.129.10">
    <property type="entry name" value="Hotdog Thioesterase"/>
    <property type="match status" value="1"/>
</dbReference>
<comment type="caution">
    <text evidence="1">The sequence shown here is derived from an EMBL/GenBank/DDBJ whole genome shotgun (WGS) entry which is preliminary data.</text>
</comment>
<dbReference type="PANTHER" id="PTHR43664">
    <property type="entry name" value="MONOAMINE OXIDASE-RELATED"/>
    <property type="match status" value="1"/>
</dbReference>
<name>A0A9X2EMQ6_9GAMM</name>
<keyword evidence="2" id="KW-1185">Reference proteome</keyword>
<reference evidence="1" key="1">
    <citation type="journal article" date="2022" name="Arch. Microbiol.">
        <title>Microbulbifer okhotskensis sp. nov., isolated from a deep bottom sediment of the Okhotsk Sea.</title>
        <authorList>
            <person name="Romanenko L."/>
            <person name="Kurilenko V."/>
            <person name="Otstavnykh N."/>
            <person name="Velansky P."/>
            <person name="Isaeva M."/>
            <person name="Mikhailov V."/>
        </authorList>
    </citation>
    <scope>NUCLEOTIDE SEQUENCE</scope>
    <source>
        <strain evidence="1">OS29</strain>
    </source>
</reference>
<dbReference type="GO" id="GO:0016829">
    <property type="term" value="F:lyase activity"/>
    <property type="evidence" value="ECO:0007669"/>
    <property type="project" value="InterPro"/>
</dbReference>
<gene>
    <name evidence="1" type="ORF">MO867_09250</name>
</gene>
<protein>
    <submittedName>
        <fullName evidence="1">MaoC family dehydratase</fullName>
    </submittedName>
</protein>
<organism evidence="1 2">
    <name type="scientific">Microbulbifer okhotskensis</name>
    <dbReference type="NCBI Taxonomy" id="2926617"/>
    <lineage>
        <taxon>Bacteria</taxon>
        <taxon>Pseudomonadati</taxon>
        <taxon>Pseudomonadota</taxon>
        <taxon>Gammaproteobacteria</taxon>
        <taxon>Cellvibrionales</taxon>
        <taxon>Microbulbiferaceae</taxon>
        <taxon>Microbulbifer</taxon>
    </lineage>
</organism>
<evidence type="ECO:0000313" key="2">
    <source>
        <dbReference type="Proteomes" id="UP001139028"/>
    </source>
</evidence>
<dbReference type="Pfam" id="PF19315">
    <property type="entry name" value="MC_hydratase"/>
    <property type="match status" value="1"/>
</dbReference>
<dbReference type="SUPFAM" id="SSF54637">
    <property type="entry name" value="Thioesterase/thiol ester dehydrase-isomerase"/>
    <property type="match status" value="1"/>
</dbReference>
<dbReference type="CDD" id="cd03451">
    <property type="entry name" value="FkbR2"/>
    <property type="match status" value="1"/>
</dbReference>
<dbReference type="EMBL" id="JALBWM010000030">
    <property type="protein sequence ID" value="MCO1334524.1"/>
    <property type="molecule type" value="Genomic_DNA"/>
</dbReference>
<sequence>MKESFYFLKAVADNVFIERIGIDFEDFEVGQVFEHRPGRTFTEASCLDYAFHSFDLTPFVTDQVYARRVYGDRVRVLETFILSAMAHTTKTFGKVVANLEMSECKILPVYVGDTLYFESEILSKRASKSRPEQGILSVYSRAKNQHSECVCAYKRTLLVYRKNCGPYAAAGY</sequence>
<dbReference type="InterPro" id="IPR048274">
    <property type="entry name" value="MC_hydratase"/>
</dbReference>
<evidence type="ECO:0000313" key="1">
    <source>
        <dbReference type="EMBL" id="MCO1334524.1"/>
    </source>
</evidence>
<dbReference type="InterPro" id="IPR029069">
    <property type="entry name" value="HotDog_dom_sf"/>
</dbReference>
<accession>A0A9X2EMQ6</accession>